<reference evidence="2 3" key="1">
    <citation type="submission" date="2017-03" db="EMBL/GenBank/DDBJ databases">
        <title>Complete Genome Sequence of a natural compounds producer, Streptomyces violaceus S21.</title>
        <authorList>
            <person name="Zhong C."/>
            <person name="Zhao Z."/>
            <person name="Fu J."/>
            <person name="Zong G."/>
            <person name="Qin R."/>
            <person name="Cao G."/>
        </authorList>
    </citation>
    <scope>NUCLEOTIDE SEQUENCE [LARGE SCALE GENOMIC DNA]</scope>
    <source>
        <strain evidence="2 3">S21</strain>
    </source>
</reference>
<evidence type="ECO:0000256" key="1">
    <source>
        <dbReference type="SAM" id="SignalP"/>
    </source>
</evidence>
<organism evidence="2 3">
    <name type="scientific">Streptomyces violaceoruber</name>
    <dbReference type="NCBI Taxonomy" id="1935"/>
    <lineage>
        <taxon>Bacteria</taxon>
        <taxon>Bacillati</taxon>
        <taxon>Actinomycetota</taxon>
        <taxon>Actinomycetes</taxon>
        <taxon>Kitasatosporales</taxon>
        <taxon>Streptomycetaceae</taxon>
        <taxon>Streptomyces</taxon>
        <taxon>Streptomyces violaceoruber group</taxon>
    </lineage>
</organism>
<dbReference type="EMBL" id="CP020570">
    <property type="protein sequence ID" value="ARF65878.1"/>
    <property type="molecule type" value="Genomic_DNA"/>
</dbReference>
<sequence length="193" mass="20119">MRRRTGRAARLAVLLALAPVPLSGCGIQETEVVEAGRPAVGDLLPPRETRLLLFFHGPDGELLPVPRIVDVPWHSGGSPADGEEADQALSPLAAVTAQLTGPDQDERRAGFRNDSSLPGTASAVDRVVTDGPAVEVRLTTGVRTLTAPARDQLVCTAAYAAHPKGSRPVALAGRDGRLPPADCSVRPVPAPAR</sequence>
<gene>
    <name evidence="2" type="ORF">B1H20_33945</name>
</gene>
<feature type="signal peptide" evidence="1">
    <location>
        <begin position="1"/>
        <end position="24"/>
    </location>
</feature>
<evidence type="ECO:0008006" key="4">
    <source>
        <dbReference type="Google" id="ProtNLM"/>
    </source>
</evidence>
<dbReference type="Proteomes" id="UP000192445">
    <property type="component" value="Chromosome"/>
</dbReference>
<feature type="chain" id="PRO_5039079389" description="GerMN domain-containing protein" evidence="1">
    <location>
        <begin position="25"/>
        <end position="193"/>
    </location>
</feature>
<dbReference type="OrthoDB" id="4335951at2"/>
<dbReference type="RefSeq" id="WP_083193816.1">
    <property type="nucleotide sequence ID" value="NZ_CP020570.1"/>
</dbReference>
<dbReference type="STRING" id="1935.B1H20_33945"/>
<proteinExistence type="predicted"/>
<evidence type="ECO:0000313" key="3">
    <source>
        <dbReference type="Proteomes" id="UP000192445"/>
    </source>
</evidence>
<accession>A0A1V0ULQ7</accession>
<dbReference type="KEGG" id="svu:B1H20_33945"/>
<protein>
    <recommendedName>
        <fullName evidence="4">GerMN domain-containing protein</fullName>
    </recommendedName>
</protein>
<evidence type="ECO:0000313" key="2">
    <source>
        <dbReference type="EMBL" id="ARF65878.1"/>
    </source>
</evidence>
<name>A0A1V0ULQ7_STRVN</name>
<keyword evidence="1" id="KW-0732">Signal</keyword>
<dbReference type="AlphaFoldDB" id="A0A1V0ULQ7"/>